<dbReference type="CDD" id="cd16279">
    <property type="entry name" value="metallo-hydrolase-like_MBL-fold"/>
    <property type="match status" value="1"/>
</dbReference>
<dbReference type="RefSeq" id="WP_213372708.1">
    <property type="nucleotide sequence ID" value="NZ_BSFJ01000005.1"/>
</dbReference>
<dbReference type="Proteomes" id="UP001143370">
    <property type="component" value="Unassembled WGS sequence"/>
</dbReference>
<protein>
    <submittedName>
        <fullName evidence="2">Phosphoribosyl 1,2-cyclic phosphodiesterase</fullName>
    </submittedName>
</protein>
<reference evidence="2" key="1">
    <citation type="journal article" date="2014" name="Int. J. Syst. Evol. Microbiol.">
        <title>Complete genome sequence of Corynebacterium casei LMG S-19264T (=DSM 44701T), isolated from a smear-ripened cheese.</title>
        <authorList>
            <consortium name="US DOE Joint Genome Institute (JGI-PGF)"/>
            <person name="Walter F."/>
            <person name="Albersmeier A."/>
            <person name="Kalinowski J."/>
            <person name="Ruckert C."/>
        </authorList>
    </citation>
    <scope>NUCLEOTIDE SEQUENCE</scope>
    <source>
        <strain evidence="2">VKM B-2484</strain>
    </source>
</reference>
<name>A0A9W6J8R9_9HYPH</name>
<sequence length="266" mass="29895">MAFIFTILGCGSSGGVPRVGQGWGACDPDEPRNRRRRCSMLAERFEPGIAQPTRVLIDTSPDLREQLIGAQVDRLDGVLFTHEHADHTHGIDDLRPLTIMHRRRIDVYVDPDTSVLLHQRFGYCFETPPGSDYPPILTEHRYHAGDTIRVDGPAGPIEAQAFRQFHGSIISHGFRIGGLAYSSDLHDLPDDSLPYLEDLDMWIVDALRPKPHPTHFSLGEALAWIERLKPRRAVLTNLHTDLDYATLMRDLPEGVTAAFDGMKIEF</sequence>
<accession>A0A9W6J8R9</accession>
<dbReference type="EMBL" id="BSFJ01000005">
    <property type="protein sequence ID" value="GLK71474.1"/>
    <property type="molecule type" value="Genomic_DNA"/>
</dbReference>
<comment type="caution">
    <text evidence="2">The sequence shown here is derived from an EMBL/GenBank/DDBJ whole genome shotgun (WGS) entry which is preliminary data.</text>
</comment>
<dbReference type="InterPro" id="IPR001279">
    <property type="entry name" value="Metallo-B-lactamas"/>
</dbReference>
<dbReference type="AlphaFoldDB" id="A0A9W6J8R9"/>
<dbReference type="InterPro" id="IPR036866">
    <property type="entry name" value="RibonucZ/Hydroxyglut_hydro"/>
</dbReference>
<dbReference type="PANTHER" id="PTHR42663">
    <property type="entry name" value="HYDROLASE C777.06C-RELATED-RELATED"/>
    <property type="match status" value="1"/>
</dbReference>
<dbReference type="SUPFAM" id="SSF56281">
    <property type="entry name" value="Metallo-hydrolase/oxidoreductase"/>
    <property type="match status" value="1"/>
</dbReference>
<feature type="domain" description="Metallo-beta-lactamase" evidence="1">
    <location>
        <begin position="53"/>
        <end position="236"/>
    </location>
</feature>
<evidence type="ECO:0000313" key="3">
    <source>
        <dbReference type="Proteomes" id="UP001143370"/>
    </source>
</evidence>
<organism evidence="2 3">
    <name type="scientific">Ancylobacter dichloromethanicus</name>
    <dbReference type="NCBI Taxonomy" id="518825"/>
    <lineage>
        <taxon>Bacteria</taxon>
        <taxon>Pseudomonadati</taxon>
        <taxon>Pseudomonadota</taxon>
        <taxon>Alphaproteobacteria</taxon>
        <taxon>Hyphomicrobiales</taxon>
        <taxon>Xanthobacteraceae</taxon>
        <taxon>Ancylobacter</taxon>
    </lineage>
</organism>
<reference evidence="2" key="2">
    <citation type="submission" date="2023-01" db="EMBL/GenBank/DDBJ databases">
        <authorList>
            <person name="Sun Q."/>
            <person name="Evtushenko L."/>
        </authorList>
    </citation>
    <scope>NUCLEOTIDE SEQUENCE</scope>
    <source>
        <strain evidence="2">VKM B-2484</strain>
    </source>
</reference>
<gene>
    <name evidence="2" type="ORF">GCM10017643_15890</name>
</gene>
<dbReference type="Pfam" id="PF12706">
    <property type="entry name" value="Lactamase_B_2"/>
    <property type="match status" value="1"/>
</dbReference>
<dbReference type="Gene3D" id="3.60.15.10">
    <property type="entry name" value="Ribonuclease Z/Hydroxyacylglutathione hydrolase-like"/>
    <property type="match status" value="1"/>
</dbReference>
<evidence type="ECO:0000313" key="2">
    <source>
        <dbReference type="EMBL" id="GLK71474.1"/>
    </source>
</evidence>
<keyword evidence="3" id="KW-1185">Reference proteome</keyword>
<evidence type="ECO:0000259" key="1">
    <source>
        <dbReference type="Pfam" id="PF12706"/>
    </source>
</evidence>
<proteinExistence type="predicted"/>
<dbReference type="PANTHER" id="PTHR42663:SF6">
    <property type="entry name" value="HYDROLASE C777.06C-RELATED"/>
    <property type="match status" value="1"/>
</dbReference>